<accession>A0AAD4HIK1</accession>
<proteinExistence type="predicted"/>
<dbReference type="GeneID" id="64656825"/>
<feature type="compositionally biased region" description="Basic and acidic residues" evidence="1">
    <location>
        <begin position="14"/>
        <end position="33"/>
    </location>
</feature>
<evidence type="ECO:0000313" key="3">
    <source>
        <dbReference type="Proteomes" id="UP001195769"/>
    </source>
</evidence>
<gene>
    <name evidence="2" type="ORF">F5891DRAFT_1052342</name>
</gene>
<evidence type="ECO:0000313" key="2">
    <source>
        <dbReference type="EMBL" id="KAG1896819.1"/>
    </source>
</evidence>
<dbReference type="Proteomes" id="UP001195769">
    <property type="component" value="Unassembled WGS sequence"/>
</dbReference>
<sequence length="218" mass="24647">MYVRIKRNSSVKPHGKDHQNKAEGPRSRGRGEVDVSTSSMMVRGECCCCTPLSGMTQVLPAWICHKFPWCHYHDVHCVLDYGANNTLCLEFHNPPSVFTVVTKYLLHARTRTQCEHTSLRVPFKVFHRIGYPGHYPLKSPDSNKNTSHLFRPFRTLLTPDRICINHACPPVPQDATLMLPTCTQAVHLRKVGERRNVAPHVASSDTYKGACLGLRAYN</sequence>
<protein>
    <submittedName>
        <fullName evidence="2">Uncharacterized protein</fullName>
    </submittedName>
</protein>
<keyword evidence="3" id="KW-1185">Reference proteome</keyword>
<dbReference type="AlphaFoldDB" id="A0AAD4HIK1"/>
<comment type="caution">
    <text evidence="2">The sequence shown here is derived from an EMBL/GenBank/DDBJ whole genome shotgun (WGS) entry which is preliminary data.</text>
</comment>
<feature type="compositionally biased region" description="Basic residues" evidence="1">
    <location>
        <begin position="1"/>
        <end position="13"/>
    </location>
</feature>
<evidence type="ECO:0000256" key="1">
    <source>
        <dbReference type="SAM" id="MobiDB-lite"/>
    </source>
</evidence>
<feature type="region of interest" description="Disordered" evidence="1">
    <location>
        <begin position="1"/>
        <end position="34"/>
    </location>
</feature>
<dbReference type="RefSeq" id="XP_041222395.1">
    <property type="nucleotide sequence ID" value="XM_041362527.1"/>
</dbReference>
<reference evidence="2" key="1">
    <citation type="journal article" date="2020" name="New Phytol.">
        <title>Comparative genomics reveals dynamic genome evolution in host specialist ectomycorrhizal fungi.</title>
        <authorList>
            <person name="Lofgren L.A."/>
            <person name="Nguyen N.H."/>
            <person name="Vilgalys R."/>
            <person name="Ruytinx J."/>
            <person name="Liao H.L."/>
            <person name="Branco S."/>
            <person name="Kuo A."/>
            <person name="LaButti K."/>
            <person name="Lipzen A."/>
            <person name="Andreopoulos W."/>
            <person name="Pangilinan J."/>
            <person name="Riley R."/>
            <person name="Hundley H."/>
            <person name="Na H."/>
            <person name="Barry K."/>
            <person name="Grigoriev I.V."/>
            <person name="Stajich J.E."/>
            <person name="Kennedy P.G."/>
        </authorList>
    </citation>
    <scope>NUCLEOTIDE SEQUENCE</scope>
    <source>
        <strain evidence="2">FC203</strain>
    </source>
</reference>
<name>A0AAD4HIK1_9AGAM</name>
<dbReference type="EMBL" id="JABBWK010000052">
    <property type="protein sequence ID" value="KAG1896819.1"/>
    <property type="molecule type" value="Genomic_DNA"/>
</dbReference>
<organism evidence="2 3">
    <name type="scientific">Suillus fuscotomentosus</name>
    <dbReference type="NCBI Taxonomy" id="1912939"/>
    <lineage>
        <taxon>Eukaryota</taxon>
        <taxon>Fungi</taxon>
        <taxon>Dikarya</taxon>
        <taxon>Basidiomycota</taxon>
        <taxon>Agaricomycotina</taxon>
        <taxon>Agaricomycetes</taxon>
        <taxon>Agaricomycetidae</taxon>
        <taxon>Boletales</taxon>
        <taxon>Suillineae</taxon>
        <taxon>Suillaceae</taxon>
        <taxon>Suillus</taxon>
    </lineage>
</organism>